<dbReference type="InterPro" id="IPR029154">
    <property type="entry name" value="HIBADH-like_NADP-bd"/>
</dbReference>
<dbReference type="InterPro" id="IPR008927">
    <property type="entry name" value="6-PGluconate_DH-like_C_sf"/>
</dbReference>
<feature type="domain" description="3-hydroxyisobutyrate dehydrogenase-like NAD-binding" evidence="10">
    <location>
        <begin position="186"/>
        <end position="300"/>
    </location>
</feature>
<sequence length="318" mass="33325">MALQNGDIKMPTAAYGIIGLGNMGFPMAQNLLSKLPTGSTLMVCEIVKSTLDKFTAETKGQVEVGGNPKEVAERCDIIITMLPLGKHVKEVFCNETTGLLSAEKAGRERIFIECSTIDVPTSLEMEKAVEASGLGRFAGVPVSGGPTGAKAATLTFMAGGPDDLLAQIKPIVMTMGATFFNCGGSGAGLMTKQINNYLSGICMLGTAEAMNLGIRCGLDPKTLAGVINASTGRSYNSIDQNPVKGISPNSSANRDFEGGFDISLCVGVLRMAVGLGRETGTNLPLSEGLVKTYEAASQDKRCIGKDCRSVYKFVADIE</sequence>
<dbReference type="InterPro" id="IPR036291">
    <property type="entry name" value="NAD(P)-bd_dom_sf"/>
</dbReference>
<protein>
    <recommendedName>
        <fullName evidence="3">3-hydroxyisobutyrate dehydrogenase</fullName>
        <ecNumber evidence="3">1.1.1.31</ecNumber>
    </recommendedName>
</protein>
<dbReference type="InterPro" id="IPR002204">
    <property type="entry name" value="3-OH-isobutyrate_DH-rel_CS"/>
</dbReference>
<dbReference type="PANTHER" id="PTHR22981">
    <property type="entry name" value="3-HYDROXYISOBUTYRATE DEHYDROGENASE-RELATED"/>
    <property type="match status" value="1"/>
</dbReference>
<dbReference type="Gene3D" id="1.10.1040.10">
    <property type="entry name" value="N-(1-d-carboxylethyl)-l-norvaline Dehydrogenase, domain 2"/>
    <property type="match status" value="1"/>
</dbReference>
<dbReference type="GO" id="GO:0008442">
    <property type="term" value="F:3-hydroxyisobutyrate dehydrogenase activity"/>
    <property type="evidence" value="ECO:0007669"/>
    <property type="project" value="UniProtKB-EC"/>
</dbReference>
<dbReference type="GO" id="GO:0050661">
    <property type="term" value="F:NADP binding"/>
    <property type="evidence" value="ECO:0007669"/>
    <property type="project" value="InterPro"/>
</dbReference>
<dbReference type="Pfam" id="PF14833">
    <property type="entry name" value="NAD_binding_11"/>
    <property type="match status" value="1"/>
</dbReference>
<dbReference type="SUPFAM" id="SSF48179">
    <property type="entry name" value="6-phosphogluconate dehydrogenase C-terminal domain-like"/>
    <property type="match status" value="1"/>
</dbReference>
<evidence type="ECO:0000259" key="10">
    <source>
        <dbReference type="Pfam" id="PF14833"/>
    </source>
</evidence>
<accession>A0A8H4RNA5</accession>
<dbReference type="PROSITE" id="PS00895">
    <property type="entry name" value="3_HYDROXYISOBUT_DH"/>
    <property type="match status" value="1"/>
</dbReference>
<comment type="similarity">
    <text evidence="2">Belongs to the HIBADH-related family. 3-hydroxyisobutyrate dehydrogenase subfamily.</text>
</comment>
<dbReference type="PIRSF" id="PIRSF000103">
    <property type="entry name" value="HIBADH"/>
    <property type="match status" value="1"/>
</dbReference>
<dbReference type="OrthoDB" id="21615at2759"/>
<evidence type="ECO:0000256" key="3">
    <source>
        <dbReference type="ARBA" id="ARBA00012991"/>
    </source>
</evidence>
<proteinExistence type="inferred from homology"/>
<dbReference type="AlphaFoldDB" id="A0A8H4RNA5"/>
<dbReference type="InterPro" id="IPR013328">
    <property type="entry name" value="6PGD_dom2"/>
</dbReference>
<evidence type="ECO:0000256" key="5">
    <source>
        <dbReference type="ARBA" id="ARBA00023002"/>
    </source>
</evidence>
<keyword evidence="5" id="KW-0560">Oxidoreductase</keyword>
<reference evidence="11 12" key="1">
    <citation type="submission" date="2020-03" db="EMBL/GenBank/DDBJ databases">
        <title>Draft Genome Sequence of Cudoniella acicularis.</title>
        <authorList>
            <person name="Buettner E."/>
            <person name="Kellner H."/>
        </authorList>
    </citation>
    <scope>NUCLEOTIDE SEQUENCE [LARGE SCALE GENOMIC DNA]</scope>
    <source>
        <strain evidence="11 12">DSM 108380</strain>
    </source>
</reference>
<comment type="caution">
    <text evidence="11">The sequence shown here is derived from an EMBL/GenBank/DDBJ whole genome shotgun (WGS) entry which is preliminary data.</text>
</comment>
<dbReference type="EC" id="1.1.1.31" evidence="3"/>
<evidence type="ECO:0000256" key="1">
    <source>
        <dbReference type="ARBA" id="ARBA00005109"/>
    </source>
</evidence>
<gene>
    <name evidence="11" type="ORF">G7Y89_g5010</name>
</gene>
<dbReference type="Proteomes" id="UP000566819">
    <property type="component" value="Unassembled WGS sequence"/>
</dbReference>
<dbReference type="GO" id="GO:0006574">
    <property type="term" value="P:L-valine catabolic process"/>
    <property type="evidence" value="ECO:0007669"/>
    <property type="project" value="TreeGrafter"/>
</dbReference>
<dbReference type="InterPro" id="IPR006115">
    <property type="entry name" value="6PGDH_NADP-bd"/>
</dbReference>
<dbReference type="Pfam" id="PF03446">
    <property type="entry name" value="NAD_binding_2"/>
    <property type="match status" value="1"/>
</dbReference>
<name>A0A8H4RNA5_9HELO</name>
<dbReference type="EMBL" id="JAAMPI010000288">
    <property type="protein sequence ID" value="KAF4633110.1"/>
    <property type="molecule type" value="Genomic_DNA"/>
</dbReference>
<evidence type="ECO:0000256" key="8">
    <source>
        <dbReference type="PIRSR" id="PIRSR000103-1"/>
    </source>
</evidence>
<evidence type="ECO:0000256" key="7">
    <source>
        <dbReference type="ARBA" id="ARBA00049197"/>
    </source>
</evidence>
<evidence type="ECO:0000313" key="12">
    <source>
        <dbReference type="Proteomes" id="UP000566819"/>
    </source>
</evidence>
<feature type="domain" description="6-phosphogluconate dehydrogenase NADP-binding" evidence="9">
    <location>
        <begin position="16"/>
        <end position="182"/>
    </location>
</feature>
<evidence type="ECO:0000256" key="4">
    <source>
        <dbReference type="ARBA" id="ARBA00022456"/>
    </source>
</evidence>
<dbReference type="Gene3D" id="3.40.50.720">
    <property type="entry name" value="NAD(P)-binding Rossmann-like Domain"/>
    <property type="match status" value="1"/>
</dbReference>
<dbReference type="SUPFAM" id="SSF51735">
    <property type="entry name" value="NAD(P)-binding Rossmann-fold domains"/>
    <property type="match status" value="1"/>
</dbReference>
<comment type="catalytic activity">
    <reaction evidence="7">
        <text>3-hydroxy-2-methylpropanoate + NAD(+) = 2-methyl-3-oxopropanoate + NADH + H(+)</text>
        <dbReference type="Rhea" id="RHEA:17681"/>
        <dbReference type="ChEBI" id="CHEBI:11805"/>
        <dbReference type="ChEBI" id="CHEBI:15378"/>
        <dbReference type="ChEBI" id="CHEBI:57540"/>
        <dbReference type="ChEBI" id="CHEBI:57700"/>
        <dbReference type="ChEBI" id="CHEBI:57945"/>
        <dbReference type="EC" id="1.1.1.31"/>
    </reaction>
</comment>
<keyword evidence="12" id="KW-1185">Reference proteome</keyword>
<evidence type="ECO:0000256" key="2">
    <source>
        <dbReference type="ARBA" id="ARBA00006013"/>
    </source>
</evidence>
<keyword evidence="4" id="KW-0101">Branched-chain amino acid catabolism</keyword>
<comment type="pathway">
    <text evidence="1">Amino-acid degradation; L-valine degradation.</text>
</comment>
<feature type="active site" evidence="8">
    <location>
        <position position="192"/>
    </location>
</feature>
<keyword evidence="6" id="KW-0520">NAD</keyword>
<dbReference type="GO" id="GO:0051287">
    <property type="term" value="F:NAD binding"/>
    <property type="evidence" value="ECO:0007669"/>
    <property type="project" value="InterPro"/>
</dbReference>
<dbReference type="GO" id="GO:0005739">
    <property type="term" value="C:mitochondrion"/>
    <property type="evidence" value="ECO:0007669"/>
    <property type="project" value="TreeGrafter"/>
</dbReference>
<dbReference type="PANTHER" id="PTHR22981:SF7">
    <property type="entry name" value="3-HYDROXYISOBUTYRATE DEHYDROGENASE, MITOCHONDRIAL"/>
    <property type="match status" value="1"/>
</dbReference>
<organism evidence="11 12">
    <name type="scientific">Cudoniella acicularis</name>
    <dbReference type="NCBI Taxonomy" id="354080"/>
    <lineage>
        <taxon>Eukaryota</taxon>
        <taxon>Fungi</taxon>
        <taxon>Dikarya</taxon>
        <taxon>Ascomycota</taxon>
        <taxon>Pezizomycotina</taxon>
        <taxon>Leotiomycetes</taxon>
        <taxon>Helotiales</taxon>
        <taxon>Tricladiaceae</taxon>
        <taxon>Cudoniella</taxon>
    </lineage>
</organism>
<dbReference type="InterPro" id="IPR015815">
    <property type="entry name" value="HIBADH-related"/>
</dbReference>
<evidence type="ECO:0000259" key="9">
    <source>
        <dbReference type="Pfam" id="PF03446"/>
    </source>
</evidence>
<evidence type="ECO:0000313" key="11">
    <source>
        <dbReference type="EMBL" id="KAF4633110.1"/>
    </source>
</evidence>
<evidence type="ECO:0000256" key="6">
    <source>
        <dbReference type="ARBA" id="ARBA00023027"/>
    </source>
</evidence>